<keyword evidence="8" id="KW-1185">Reference proteome</keyword>
<protein>
    <submittedName>
        <fullName evidence="7">General transcription and DNA repair factor IIH helicase subunit xpb1</fullName>
        <ecNumber evidence="7">3.6.4.12</ecNumber>
    </submittedName>
</protein>
<dbReference type="GO" id="GO:0016787">
    <property type="term" value="F:hydrolase activity"/>
    <property type="evidence" value="ECO:0007669"/>
    <property type="project" value="UniProtKB-KW"/>
</dbReference>
<accession>A0ABD1IL85</accession>
<evidence type="ECO:0000259" key="6">
    <source>
        <dbReference type="Pfam" id="PF16203"/>
    </source>
</evidence>
<dbReference type="Pfam" id="PF16203">
    <property type="entry name" value="ERCC3_RAD25_C"/>
    <property type="match status" value="1"/>
</dbReference>
<dbReference type="GO" id="GO:0005524">
    <property type="term" value="F:ATP binding"/>
    <property type="evidence" value="ECO:0007669"/>
    <property type="project" value="UniProtKB-KW"/>
</dbReference>
<feature type="region of interest" description="Disordered" evidence="5">
    <location>
        <begin position="138"/>
        <end position="167"/>
    </location>
</feature>
<dbReference type="Proteomes" id="UP001567538">
    <property type="component" value="Unassembled WGS sequence"/>
</dbReference>
<dbReference type="InterPro" id="IPR027417">
    <property type="entry name" value="P-loop_NTPase"/>
</dbReference>
<feature type="domain" description="ERCC3/RAD25/XPB helicase C-terminal" evidence="6">
    <location>
        <begin position="24"/>
        <end position="99"/>
    </location>
</feature>
<keyword evidence="2 7" id="KW-0378">Hydrolase</keyword>
<proteinExistence type="predicted"/>
<evidence type="ECO:0000256" key="5">
    <source>
        <dbReference type="SAM" id="MobiDB-lite"/>
    </source>
</evidence>
<evidence type="ECO:0000256" key="3">
    <source>
        <dbReference type="ARBA" id="ARBA00022806"/>
    </source>
</evidence>
<dbReference type="InterPro" id="IPR050615">
    <property type="entry name" value="ATP-dep_DNA_Helicase"/>
</dbReference>
<dbReference type="PANTHER" id="PTHR11274:SF0">
    <property type="entry name" value="GENERAL TRANSCRIPTION AND DNA REPAIR FACTOR IIH HELICASE SUBUNIT XPB"/>
    <property type="match status" value="1"/>
</dbReference>
<dbReference type="Gene3D" id="3.40.50.300">
    <property type="entry name" value="P-loop containing nucleotide triphosphate hydrolases"/>
    <property type="match status" value="1"/>
</dbReference>
<sequence length="167" mass="18973">MEPKNQNIKLFFNHGKPQDRVAGGKEKYNAFFYSLVSTDTQEVYYSTKRQQFLIDQGYSFKVITSLPPADTGPELSYHRHDDQLGLLGKVLLNLNSSSYNLRCDSEAGLEQLEEDADDIALQKACRSAGASGRVYMEHSTGKKLHGQMKSRPKDPAKRRHLFKKRFG</sequence>
<keyword evidence="4" id="KW-0067">ATP-binding</keyword>
<keyword evidence="3 7" id="KW-0347">Helicase</keyword>
<evidence type="ECO:0000313" key="8">
    <source>
        <dbReference type="Proteomes" id="UP001567538"/>
    </source>
</evidence>
<keyword evidence="1" id="KW-0547">Nucleotide-binding</keyword>
<dbReference type="EMBL" id="JBEAFC010000001">
    <property type="protein sequence ID" value="KAL1569102.1"/>
    <property type="molecule type" value="Genomic_DNA"/>
</dbReference>
<feature type="compositionally biased region" description="Basic residues" evidence="5">
    <location>
        <begin position="141"/>
        <end position="167"/>
    </location>
</feature>
<dbReference type="GO" id="GO:0003678">
    <property type="term" value="F:DNA helicase activity"/>
    <property type="evidence" value="ECO:0007669"/>
    <property type="project" value="UniProtKB-EC"/>
</dbReference>
<dbReference type="AlphaFoldDB" id="A0ABD1IL85"/>
<organism evidence="7 8">
    <name type="scientific">Salvia divinorum</name>
    <name type="common">Maria pastora</name>
    <name type="synonym">Diviner's sage</name>
    <dbReference type="NCBI Taxonomy" id="28513"/>
    <lineage>
        <taxon>Eukaryota</taxon>
        <taxon>Viridiplantae</taxon>
        <taxon>Streptophyta</taxon>
        <taxon>Embryophyta</taxon>
        <taxon>Tracheophyta</taxon>
        <taxon>Spermatophyta</taxon>
        <taxon>Magnoliopsida</taxon>
        <taxon>eudicotyledons</taxon>
        <taxon>Gunneridae</taxon>
        <taxon>Pentapetalae</taxon>
        <taxon>asterids</taxon>
        <taxon>lamiids</taxon>
        <taxon>Lamiales</taxon>
        <taxon>Lamiaceae</taxon>
        <taxon>Nepetoideae</taxon>
        <taxon>Mentheae</taxon>
        <taxon>Salviinae</taxon>
        <taxon>Salvia</taxon>
        <taxon>Salvia subgen. Calosphace</taxon>
    </lineage>
</organism>
<dbReference type="PANTHER" id="PTHR11274">
    <property type="entry name" value="RAD25/XP-B DNA REPAIR HELICASE"/>
    <property type="match status" value="1"/>
</dbReference>
<name>A0ABD1IL85_SALDI</name>
<evidence type="ECO:0000313" key="7">
    <source>
        <dbReference type="EMBL" id="KAL1569102.1"/>
    </source>
</evidence>
<reference evidence="7 8" key="1">
    <citation type="submission" date="2024-06" db="EMBL/GenBank/DDBJ databases">
        <title>A chromosome level genome sequence of Diviner's sage (Salvia divinorum).</title>
        <authorList>
            <person name="Ford S.A."/>
            <person name="Ro D.-K."/>
            <person name="Ness R.W."/>
            <person name="Phillips M.A."/>
        </authorList>
    </citation>
    <scope>NUCLEOTIDE SEQUENCE [LARGE SCALE GENOMIC DNA]</scope>
    <source>
        <strain evidence="7">SAF-2024a</strain>
        <tissue evidence="7">Leaf</tissue>
    </source>
</reference>
<dbReference type="EC" id="3.6.4.12" evidence="7"/>
<dbReference type="InterPro" id="IPR032438">
    <property type="entry name" value="ERCC3_RAD25_C"/>
</dbReference>
<comment type="caution">
    <text evidence="7">The sequence shown here is derived from an EMBL/GenBank/DDBJ whole genome shotgun (WGS) entry which is preliminary data.</text>
</comment>
<evidence type="ECO:0000256" key="4">
    <source>
        <dbReference type="ARBA" id="ARBA00022840"/>
    </source>
</evidence>
<evidence type="ECO:0000256" key="1">
    <source>
        <dbReference type="ARBA" id="ARBA00022741"/>
    </source>
</evidence>
<evidence type="ECO:0000256" key="2">
    <source>
        <dbReference type="ARBA" id="ARBA00022801"/>
    </source>
</evidence>
<gene>
    <name evidence="7" type="primary">XPB1</name>
    <name evidence="7" type="ORF">AAHA92_00620</name>
</gene>